<sequence>MKKTEKCVLNLCLFYIIYVFMYGIVIKLTISNSILFQVKTYIPEIILGLITILVIAKNGIRLKRYSLMLLMYSLLIFAINFCIYGFSEQALYCIRDLYIPLIAFCFLMQVRVSSKGMEIFAQRLVLFFKIYIIAGFILAVVQQIMGWEWASTFYTGYSFYGQDPVSKVKIAHNLGLLRAPSLSGNFATFGYYCLIAAIFIAAHSYKSCKKLFWDVLAVICMVLATNKSAIVAYFVVFILRFTGDMRRKSTWTYRVVIGLVLMIAAFSAFMLIGDNSDGIGLLTSVFARFDVWKDIFNDTSVFEIVVPYKMFTYGSGAEGGLGFWDNTYLYYVFTQGIIGTALWALAIMRTYRIRMRDRNKVVRHYIYELTIAFLILSLTVNVTQGRGYLANYLVLLAIGTSILCGEIPPKRSLANYNE</sequence>
<evidence type="ECO:0000313" key="3">
    <source>
        <dbReference type="Proteomes" id="UP000260721"/>
    </source>
</evidence>
<feature type="transmembrane region" description="Helical" evidence="1">
    <location>
        <begin position="389"/>
        <end position="407"/>
    </location>
</feature>
<dbReference type="EMBL" id="QUSK01000010">
    <property type="protein sequence ID" value="RGD76666.1"/>
    <property type="molecule type" value="Genomic_DNA"/>
</dbReference>
<keyword evidence="1" id="KW-0472">Membrane</keyword>
<feature type="transmembrane region" description="Helical" evidence="1">
    <location>
        <begin position="67"/>
        <end position="86"/>
    </location>
</feature>
<evidence type="ECO:0000256" key="1">
    <source>
        <dbReference type="SAM" id="Phobius"/>
    </source>
</evidence>
<gene>
    <name evidence="2" type="ORF">DXC78_05480</name>
</gene>
<keyword evidence="1" id="KW-1133">Transmembrane helix</keyword>
<protein>
    <submittedName>
        <fullName evidence="2">O-antigen ligase domain-containing protein</fullName>
    </submittedName>
</protein>
<dbReference type="Proteomes" id="UP000260721">
    <property type="component" value="Unassembled WGS sequence"/>
</dbReference>
<keyword evidence="1" id="KW-0812">Transmembrane</keyword>
<feature type="transmembrane region" description="Helical" evidence="1">
    <location>
        <begin position="215"/>
        <end position="239"/>
    </location>
</feature>
<evidence type="ECO:0000313" key="2">
    <source>
        <dbReference type="EMBL" id="RGD76666.1"/>
    </source>
</evidence>
<organism evidence="2 3">
    <name type="scientific">Faecalicoccus pleomorphus</name>
    <dbReference type="NCBI Taxonomy" id="1323"/>
    <lineage>
        <taxon>Bacteria</taxon>
        <taxon>Bacillati</taxon>
        <taxon>Bacillota</taxon>
        <taxon>Erysipelotrichia</taxon>
        <taxon>Erysipelotrichales</taxon>
        <taxon>Erysipelotrichaceae</taxon>
        <taxon>Faecalicoccus</taxon>
    </lineage>
</organism>
<keyword evidence="2" id="KW-0436">Ligase</keyword>
<dbReference type="RefSeq" id="WP_117446090.1">
    <property type="nucleotide sequence ID" value="NZ_JBFBOW010000001.1"/>
</dbReference>
<dbReference type="AlphaFoldDB" id="A0A3E3E4X7"/>
<accession>A0A3E3E4X7</accession>
<feature type="transmembrane region" description="Helical" evidence="1">
    <location>
        <begin position="328"/>
        <end position="345"/>
    </location>
</feature>
<feature type="transmembrane region" description="Helical" evidence="1">
    <location>
        <begin position="251"/>
        <end position="272"/>
    </location>
</feature>
<feature type="transmembrane region" description="Helical" evidence="1">
    <location>
        <begin position="365"/>
        <end position="383"/>
    </location>
</feature>
<comment type="caution">
    <text evidence="2">The sequence shown here is derived from an EMBL/GenBank/DDBJ whole genome shotgun (WGS) entry which is preliminary data.</text>
</comment>
<name>A0A3E3E4X7_9FIRM</name>
<reference evidence="2 3" key="1">
    <citation type="submission" date="2018-08" db="EMBL/GenBank/DDBJ databases">
        <title>A genome reference for cultivated species of the human gut microbiota.</title>
        <authorList>
            <person name="Zou Y."/>
            <person name="Xue W."/>
            <person name="Luo G."/>
        </authorList>
    </citation>
    <scope>NUCLEOTIDE SEQUENCE [LARGE SCALE GENOMIC DNA]</scope>
    <source>
        <strain evidence="2 3">TF08-11</strain>
    </source>
</reference>
<feature type="transmembrane region" description="Helical" evidence="1">
    <location>
        <begin position="34"/>
        <end position="55"/>
    </location>
</feature>
<feature type="transmembrane region" description="Helical" evidence="1">
    <location>
        <begin position="126"/>
        <end position="145"/>
    </location>
</feature>
<feature type="transmembrane region" description="Helical" evidence="1">
    <location>
        <begin position="7"/>
        <end position="28"/>
    </location>
</feature>
<dbReference type="GO" id="GO:0016874">
    <property type="term" value="F:ligase activity"/>
    <property type="evidence" value="ECO:0007669"/>
    <property type="project" value="UniProtKB-KW"/>
</dbReference>
<proteinExistence type="predicted"/>